<dbReference type="EMBL" id="DS953542">
    <property type="protein sequence ID" value="EEC19075.1"/>
    <property type="molecule type" value="Genomic_DNA"/>
</dbReference>
<dbReference type="VEuPathDB" id="VectorBase:ISCW024925"/>
<dbReference type="OrthoDB" id="6420545at2759"/>
<sequence length="115" mass="12356">MVQYPTWEAKQEAATDLLLAGISDVRPSREDIALATSAFYDFLKAGSAYAPTAKFRGDVTLADCSLALAERPSFFSQCCEGKVRIHVVEGLHETFILGKGALECANLISQQVGTG</sequence>
<protein>
    <submittedName>
        <fullName evidence="1 2">Animal-type fatty acid synthase, putative</fullName>
    </submittedName>
</protein>
<proteinExistence type="predicted"/>
<dbReference type="VEuPathDB" id="VectorBase:ISCI024925"/>
<reference evidence="2" key="2">
    <citation type="submission" date="2020-05" db="UniProtKB">
        <authorList>
            <consortium name="EnsemblMetazoa"/>
        </authorList>
    </citation>
    <scope>IDENTIFICATION</scope>
    <source>
        <strain evidence="2">wikel</strain>
    </source>
</reference>
<dbReference type="Proteomes" id="UP000001555">
    <property type="component" value="Unassembled WGS sequence"/>
</dbReference>
<dbReference type="AlphaFoldDB" id="B7QJQ3"/>
<dbReference type="STRING" id="6945.B7QJQ3"/>
<evidence type="ECO:0000313" key="1">
    <source>
        <dbReference type="EMBL" id="EEC19075.1"/>
    </source>
</evidence>
<dbReference type="EnsemblMetazoa" id="ISCW024925-RA">
    <property type="protein sequence ID" value="ISCW024925-PA"/>
    <property type="gene ID" value="ISCW024925"/>
</dbReference>
<dbReference type="InParanoid" id="B7QJQ3"/>
<reference evidence="1 3" key="1">
    <citation type="submission" date="2008-03" db="EMBL/GenBank/DDBJ databases">
        <title>Annotation of Ixodes scapularis.</title>
        <authorList>
            <consortium name="Ixodes scapularis Genome Project Consortium"/>
            <person name="Caler E."/>
            <person name="Hannick L.I."/>
            <person name="Bidwell S."/>
            <person name="Joardar V."/>
            <person name="Thiagarajan M."/>
            <person name="Amedeo P."/>
            <person name="Galinsky K.J."/>
            <person name="Schobel S."/>
            <person name="Inman J."/>
            <person name="Hostetler J."/>
            <person name="Miller J."/>
            <person name="Hammond M."/>
            <person name="Megy K."/>
            <person name="Lawson D."/>
            <person name="Kodira C."/>
            <person name="Sutton G."/>
            <person name="Meyer J."/>
            <person name="Hill C.A."/>
            <person name="Birren B."/>
            <person name="Nene V."/>
            <person name="Collins F."/>
            <person name="Alarcon-Chaidez F."/>
            <person name="Wikel S."/>
            <person name="Strausberg R."/>
        </authorList>
    </citation>
    <scope>NUCLEOTIDE SEQUENCE [LARGE SCALE GENOMIC DNA]</scope>
    <source>
        <strain evidence="3">Wikel</strain>
        <strain evidence="1">Wikel colony</strain>
    </source>
</reference>
<dbReference type="HOGENOM" id="CLU_2111544_0_0_1"/>
<gene>
    <name evidence="1" type="ORF">IscW_ISCW024925</name>
</gene>
<dbReference type="VEuPathDB" id="VectorBase:ISCP_013294"/>
<accession>B7QJQ3</accession>
<evidence type="ECO:0000313" key="3">
    <source>
        <dbReference type="Proteomes" id="UP000001555"/>
    </source>
</evidence>
<dbReference type="EMBL" id="ABJB011083955">
    <property type="status" value="NOT_ANNOTATED_CDS"/>
    <property type="molecule type" value="Genomic_DNA"/>
</dbReference>
<organism>
    <name type="scientific">Ixodes scapularis</name>
    <name type="common">Black-legged tick</name>
    <name type="synonym">Deer tick</name>
    <dbReference type="NCBI Taxonomy" id="6945"/>
    <lineage>
        <taxon>Eukaryota</taxon>
        <taxon>Metazoa</taxon>
        <taxon>Ecdysozoa</taxon>
        <taxon>Arthropoda</taxon>
        <taxon>Chelicerata</taxon>
        <taxon>Arachnida</taxon>
        <taxon>Acari</taxon>
        <taxon>Parasitiformes</taxon>
        <taxon>Ixodida</taxon>
        <taxon>Ixodoidea</taxon>
        <taxon>Ixodidae</taxon>
        <taxon>Ixodinae</taxon>
        <taxon>Ixodes</taxon>
    </lineage>
</organism>
<keyword evidence="3" id="KW-1185">Reference proteome</keyword>
<dbReference type="Gene3D" id="1.10.1470.20">
    <property type="entry name" value="Fatty acid synthase, domain 2"/>
    <property type="match status" value="1"/>
</dbReference>
<evidence type="ECO:0000313" key="2">
    <source>
        <dbReference type="EnsemblMetazoa" id="ISCW024925-PA"/>
    </source>
</evidence>
<name>B7QJQ3_IXOSC</name>
<dbReference type="PaxDb" id="6945-B7QJQ3"/>
<dbReference type="EMBL" id="ABJB010443365">
    <property type="status" value="NOT_ANNOTATED_CDS"/>
    <property type="molecule type" value="Genomic_DNA"/>
</dbReference>